<evidence type="ECO:0000313" key="3">
    <source>
        <dbReference type="Proteomes" id="UP000579647"/>
    </source>
</evidence>
<sequence>MSVLDRATFRRLVLLPPACLLLTSCMAQGGAVGAVATGHFSARHQFPVVMISWCGDSPPARIDLTAEDHGWRLSTTRDFPGHELEVDLAAPGEDWNITDTDGAATYRVVPASPDTEYTLGVTSAAALDSDTEHDIAALNFDTELLAADDGVYVGTDEGGEGTLMRAGEFPPEC</sequence>
<organism evidence="2 3">
    <name type="scientific">Nocardiopsis metallicus</name>
    <dbReference type="NCBI Taxonomy" id="179819"/>
    <lineage>
        <taxon>Bacteria</taxon>
        <taxon>Bacillati</taxon>
        <taxon>Actinomycetota</taxon>
        <taxon>Actinomycetes</taxon>
        <taxon>Streptosporangiales</taxon>
        <taxon>Nocardiopsidaceae</taxon>
        <taxon>Nocardiopsis</taxon>
    </lineage>
</organism>
<name>A0A840WGY0_9ACTN</name>
<reference evidence="2 3" key="1">
    <citation type="submission" date="2020-08" db="EMBL/GenBank/DDBJ databases">
        <title>Sequencing the genomes of 1000 actinobacteria strains.</title>
        <authorList>
            <person name="Klenk H.-P."/>
        </authorList>
    </citation>
    <scope>NUCLEOTIDE SEQUENCE [LARGE SCALE GENOMIC DNA]</scope>
    <source>
        <strain evidence="2 3">DSM 44598</strain>
    </source>
</reference>
<evidence type="ECO:0000313" key="2">
    <source>
        <dbReference type="EMBL" id="MBB5490676.1"/>
    </source>
</evidence>
<dbReference type="PROSITE" id="PS51257">
    <property type="entry name" value="PROKAR_LIPOPROTEIN"/>
    <property type="match status" value="1"/>
</dbReference>
<accession>A0A840WGY0</accession>
<proteinExistence type="predicted"/>
<feature type="signal peptide" evidence="1">
    <location>
        <begin position="1"/>
        <end position="29"/>
    </location>
</feature>
<protein>
    <submittedName>
        <fullName evidence="2">Uncharacterized protein</fullName>
    </submittedName>
</protein>
<dbReference type="AlphaFoldDB" id="A0A840WGY0"/>
<gene>
    <name evidence="2" type="ORF">HNR07_001813</name>
</gene>
<dbReference type="RefSeq" id="WP_184364250.1">
    <property type="nucleotide sequence ID" value="NZ_BAAAKM010000086.1"/>
</dbReference>
<dbReference type="EMBL" id="JACHDO010000001">
    <property type="protein sequence ID" value="MBB5490676.1"/>
    <property type="molecule type" value="Genomic_DNA"/>
</dbReference>
<keyword evidence="1" id="KW-0732">Signal</keyword>
<dbReference type="Proteomes" id="UP000579647">
    <property type="component" value="Unassembled WGS sequence"/>
</dbReference>
<keyword evidence="3" id="KW-1185">Reference proteome</keyword>
<comment type="caution">
    <text evidence="2">The sequence shown here is derived from an EMBL/GenBank/DDBJ whole genome shotgun (WGS) entry which is preliminary data.</text>
</comment>
<feature type="chain" id="PRO_5038831572" evidence="1">
    <location>
        <begin position="30"/>
        <end position="173"/>
    </location>
</feature>
<evidence type="ECO:0000256" key="1">
    <source>
        <dbReference type="SAM" id="SignalP"/>
    </source>
</evidence>